<sequence length="163" mass="18175">MLDTGLTATTATRVQQVKDYVGDEPFLITYGDCLSDIAVDKLLQAHSESGHILTAAVARPTGRNAALSIDKSGEIEGRFQQFGSSTGAWVNACTMVTDKRIFAYTNQQHETFENDVLNKLAEAHEADAYFHSGFWCPVETVRDRNFVVQLWDSGTVPWKNWKD</sequence>
<dbReference type="EMBL" id="CP060696">
    <property type="protein sequence ID" value="QNO18722.1"/>
    <property type="molecule type" value="Genomic_DNA"/>
</dbReference>
<dbReference type="KEGG" id="caml:H6X83_03565"/>
<dbReference type="SUPFAM" id="SSF53448">
    <property type="entry name" value="Nucleotide-diphospho-sugar transferases"/>
    <property type="match status" value="1"/>
</dbReference>
<dbReference type="PANTHER" id="PTHR47183">
    <property type="entry name" value="GLUCOSE-1-PHOSPHATE CYTIDYLYLTRANSFERASE-RELATED"/>
    <property type="match status" value="1"/>
</dbReference>
<keyword evidence="2" id="KW-1185">Reference proteome</keyword>
<dbReference type="Proteomes" id="UP000516046">
    <property type="component" value="Chromosome"/>
</dbReference>
<name>A0A7G9WJ60_9FIRM</name>
<evidence type="ECO:0000313" key="2">
    <source>
        <dbReference type="Proteomes" id="UP000516046"/>
    </source>
</evidence>
<evidence type="ECO:0008006" key="3">
    <source>
        <dbReference type="Google" id="ProtNLM"/>
    </source>
</evidence>
<proteinExistence type="predicted"/>
<dbReference type="RefSeq" id="WP_212507790.1">
    <property type="nucleotide sequence ID" value="NZ_CP060696.1"/>
</dbReference>
<accession>A0A7G9WJ60</accession>
<dbReference type="PANTHER" id="PTHR47183:SF1">
    <property type="entry name" value="GLUCOSE-1-PHOSPHATE CYTIDYLYLTRANSFERASE"/>
    <property type="match status" value="1"/>
</dbReference>
<organism evidence="1 2">
    <name type="scientific">Caproicibacterium amylolyticum</name>
    <dbReference type="NCBI Taxonomy" id="2766537"/>
    <lineage>
        <taxon>Bacteria</taxon>
        <taxon>Bacillati</taxon>
        <taxon>Bacillota</taxon>
        <taxon>Clostridia</taxon>
        <taxon>Eubacteriales</taxon>
        <taxon>Oscillospiraceae</taxon>
        <taxon>Caproicibacterium</taxon>
    </lineage>
</organism>
<reference evidence="1 2" key="1">
    <citation type="submission" date="2020-08" db="EMBL/GenBank/DDBJ databases">
        <authorList>
            <person name="Ren C."/>
            <person name="Gu Y."/>
            <person name="Xu Y."/>
        </authorList>
    </citation>
    <scope>NUCLEOTIDE SEQUENCE [LARGE SCALE GENOMIC DNA]</scope>
    <source>
        <strain evidence="1 2">LBM18003</strain>
    </source>
</reference>
<dbReference type="InterPro" id="IPR013446">
    <property type="entry name" value="G1P_cyt_trans-like"/>
</dbReference>
<evidence type="ECO:0000313" key="1">
    <source>
        <dbReference type="EMBL" id="QNO18722.1"/>
    </source>
</evidence>
<dbReference type="Gene3D" id="3.90.550.10">
    <property type="entry name" value="Spore Coat Polysaccharide Biosynthesis Protein SpsA, Chain A"/>
    <property type="match status" value="1"/>
</dbReference>
<dbReference type="InterPro" id="IPR029044">
    <property type="entry name" value="Nucleotide-diphossugar_trans"/>
</dbReference>
<protein>
    <recommendedName>
        <fullName evidence="3">Glucose-1-phosphate cytidylyltransferase</fullName>
    </recommendedName>
</protein>
<dbReference type="GO" id="GO:0047343">
    <property type="term" value="F:glucose-1-phosphate cytidylyltransferase activity"/>
    <property type="evidence" value="ECO:0007669"/>
    <property type="project" value="InterPro"/>
</dbReference>
<dbReference type="AlphaFoldDB" id="A0A7G9WJ60"/>
<gene>
    <name evidence="1" type="ORF">H6X83_03565</name>
</gene>